<dbReference type="Gene3D" id="2.60.40.10">
    <property type="entry name" value="Immunoglobulins"/>
    <property type="match status" value="1"/>
</dbReference>
<dbReference type="CDD" id="cd00146">
    <property type="entry name" value="PKD"/>
    <property type="match status" value="1"/>
</dbReference>
<evidence type="ECO:0000259" key="2">
    <source>
        <dbReference type="PROSITE" id="PS50093"/>
    </source>
</evidence>
<accession>A0A6J6Q6E0</accession>
<feature type="domain" description="PKD" evidence="2">
    <location>
        <begin position="152"/>
        <end position="194"/>
    </location>
</feature>
<protein>
    <submittedName>
        <fullName evidence="3">Unannotated protein</fullName>
    </submittedName>
</protein>
<dbReference type="InterPro" id="IPR000601">
    <property type="entry name" value="PKD_dom"/>
</dbReference>
<organism evidence="3">
    <name type="scientific">freshwater metagenome</name>
    <dbReference type="NCBI Taxonomy" id="449393"/>
    <lineage>
        <taxon>unclassified sequences</taxon>
        <taxon>metagenomes</taxon>
        <taxon>ecological metagenomes</taxon>
    </lineage>
</organism>
<proteinExistence type="predicted"/>
<name>A0A6J6Q6E0_9ZZZZ</name>
<dbReference type="SUPFAM" id="SSF49299">
    <property type="entry name" value="PKD domain"/>
    <property type="match status" value="1"/>
</dbReference>
<feature type="compositionally biased region" description="Pro residues" evidence="1">
    <location>
        <begin position="64"/>
        <end position="73"/>
    </location>
</feature>
<sequence length="232" mass="25277">MPLLILLVLLFSANPAIAAPNCNTKVCVKVYTDPKTGKLIITAKRNGSSSSPKPIPTRTWKPRPYTPKPKPTFTAPPKPRVIVTKKYSPKPVVKLSLSDQLAQLIPMKDIYFQPAIGALVQVPVNFWTTTPATFKTSVVMLGVPITVYLSPTYIWDFGDGSRLTTSSRGGPYPDQSITHIYRNSGTFSCHLQISWSGNWLASGVTSAVSGGAIIQNIYTQVKISPAPSKYLN</sequence>
<dbReference type="Pfam" id="PF00801">
    <property type="entry name" value="PKD"/>
    <property type="match status" value="1"/>
</dbReference>
<dbReference type="AlphaFoldDB" id="A0A6J6Q6E0"/>
<reference evidence="3" key="1">
    <citation type="submission" date="2020-05" db="EMBL/GenBank/DDBJ databases">
        <authorList>
            <person name="Chiriac C."/>
            <person name="Salcher M."/>
            <person name="Ghai R."/>
            <person name="Kavagutti S V."/>
        </authorList>
    </citation>
    <scope>NUCLEOTIDE SEQUENCE</scope>
</reference>
<evidence type="ECO:0000313" key="3">
    <source>
        <dbReference type="EMBL" id="CAB4706589.1"/>
    </source>
</evidence>
<dbReference type="PROSITE" id="PS50093">
    <property type="entry name" value="PKD"/>
    <property type="match status" value="1"/>
</dbReference>
<feature type="region of interest" description="Disordered" evidence="1">
    <location>
        <begin position="43"/>
        <end position="73"/>
    </location>
</feature>
<dbReference type="InterPro" id="IPR035986">
    <property type="entry name" value="PKD_dom_sf"/>
</dbReference>
<dbReference type="InterPro" id="IPR013783">
    <property type="entry name" value="Ig-like_fold"/>
</dbReference>
<dbReference type="EMBL" id="CAEZXV010000092">
    <property type="protein sequence ID" value="CAB4706589.1"/>
    <property type="molecule type" value="Genomic_DNA"/>
</dbReference>
<evidence type="ECO:0000256" key="1">
    <source>
        <dbReference type="SAM" id="MobiDB-lite"/>
    </source>
</evidence>
<gene>
    <name evidence="3" type="ORF">UFOPK2598_00865</name>
</gene>